<proteinExistence type="predicted"/>
<reference evidence="1" key="1">
    <citation type="journal article" date="2021" name="Proc. Natl. Acad. Sci. U.S.A.">
        <title>A Catalog of Tens of Thousands of Viruses from Human Metagenomes Reveals Hidden Associations with Chronic Diseases.</title>
        <authorList>
            <person name="Tisza M.J."/>
            <person name="Buck C.B."/>
        </authorList>
    </citation>
    <scope>NUCLEOTIDE SEQUENCE</scope>
    <source>
        <strain evidence="1">CtML55</strain>
    </source>
</reference>
<name>A0A8S5RI56_9VIRU</name>
<accession>A0A8S5RI56</accession>
<organism evidence="1">
    <name type="scientific">virus sp. ctML55</name>
    <dbReference type="NCBI Taxonomy" id="2827627"/>
    <lineage>
        <taxon>Viruses</taxon>
    </lineage>
</organism>
<evidence type="ECO:0000313" key="1">
    <source>
        <dbReference type="EMBL" id="DAE31055.1"/>
    </source>
</evidence>
<dbReference type="EMBL" id="BK059105">
    <property type="protein sequence ID" value="DAE31055.1"/>
    <property type="molecule type" value="Genomic_DNA"/>
</dbReference>
<sequence>MTKEELRSKILELEEAMREEDSKSTTAKLSDEWDELMSKLEDVIYDELEGVAVKIVTERIVDKYDVDTDILITEYMESGDLEESFKIAAEECDCGWKTDITKRILK</sequence>
<protein>
    <submittedName>
        <fullName evidence="1">Uncharacterized protein</fullName>
    </submittedName>
</protein>